<dbReference type="Proteomes" id="UP000095765">
    <property type="component" value="Unassembled WGS sequence"/>
</dbReference>
<evidence type="ECO:0000313" key="3">
    <source>
        <dbReference type="Proteomes" id="UP000095765"/>
    </source>
</evidence>
<evidence type="ECO:0000313" key="1">
    <source>
        <dbReference type="EMBL" id="CUP71240.1"/>
    </source>
</evidence>
<gene>
    <name evidence="2" type="ORF">DXC40_11400</name>
    <name evidence="1" type="ORF">ERS852551_01693</name>
</gene>
<evidence type="ECO:0000313" key="2">
    <source>
        <dbReference type="EMBL" id="RGE67393.1"/>
    </source>
</evidence>
<reference evidence="2 4" key="2">
    <citation type="submission" date="2018-08" db="EMBL/GenBank/DDBJ databases">
        <title>A genome reference for cultivated species of the human gut microbiota.</title>
        <authorList>
            <person name="Zou Y."/>
            <person name="Xue W."/>
            <person name="Luo G."/>
        </authorList>
    </citation>
    <scope>NUCLEOTIDE SEQUENCE [LARGE SCALE GENOMIC DNA]</scope>
    <source>
        <strain evidence="2 4">TF05-12AC</strain>
    </source>
</reference>
<dbReference type="OrthoDB" id="2084987at2"/>
<name>A0A174QK23_9FIRM</name>
<dbReference type="EMBL" id="QVME01000005">
    <property type="protein sequence ID" value="RGE67393.1"/>
    <property type="molecule type" value="Genomic_DNA"/>
</dbReference>
<reference evidence="1 3" key="1">
    <citation type="submission" date="2015-09" db="EMBL/GenBank/DDBJ databases">
        <authorList>
            <consortium name="Pathogen Informatics"/>
        </authorList>
    </citation>
    <scope>NUCLEOTIDE SEQUENCE [LARGE SCALE GENOMIC DNA]</scope>
    <source>
        <strain evidence="1 3">2789STDY5834939</strain>
    </source>
</reference>
<dbReference type="Proteomes" id="UP000260828">
    <property type="component" value="Unassembled WGS sequence"/>
</dbReference>
<dbReference type="GeneID" id="72462812"/>
<dbReference type="RefSeq" id="WP_006876444.1">
    <property type="nucleotide sequence ID" value="NZ_CABIWA010000008.1"/>
</dbReference>
<dbReference type="EMBL" id="CZBE01000010">
    <property type="protein sequence ID" value="CUP71240.1"/>
    <property type="molecule type" value="Genomic_DNA"/>
</dbReference>
<organism evidence="1 3">
    <name type="scientific">Anaerotruncus colihominis</name>
    <dbReference type="NCBI Taxonomy" id="169435"/>
    <lineage>
        <taxon>Bacteria</taxon>
        <taxon>Bacillati</taxon>
        <taxon>Bacillota</taxon>
        <taxon>Clostridia</taxon>
        <taxon>Eubacteriales</taxon>
        <taxon>Oscillospiraceae</taxon>
        <taxon>Anaerotruncus</taxon>
    </lineage>
</organism>
<protein>
    <submittedName>
        <fullName evidence="1">Uncharacterized protein</fullName>
    </submittedName>
</protein>
<sequence>MLVEIDLLDYLAYQMGCGILSDLRLFQQSERLHRLTAAIPLGACSEQEWLDAAQYLTGHDCASALEARNRLVR</sequence>
<accession>A0A174QK23</accession>
<evidence type="ECO:0000313" key="4">
    <source>
        <dbReference type="Proteomes" id="UP000260828"/>
    </source>
</evidence>
<proteinExistence type="predicted"/>
<dbReference type="AlphaFoldDB" id="A0A174QK23"/>